<dbReference type="PANTHER" id="PTHR35596:SF1">
    <property type="entry name" value="MICROBIAL-TYPE PARG CATALYTIC DOMAIN-CONTAINING PROTEIN"/>
    <property type="match status" value="1"/>
</dbReference>
<evidence type="ECO:0000313" key="2">
    <source>
        <dbReference type="EMBL" id="MCG4764571.1"/>
    </source>
</evidence>
<dbReference type="InterPro" id="IPR019261">
    <property type="entry name" value="PARG_cat_microbial"/>
</dbReference>
<dbReference type="InterPro" id="IPR012664">
    <property type="entry name" value="CHP02452"/>
</dbReference>
<dbReference type="PANTHER" id="PTHR35596">
    <property type="entry name" value="DUF2263 DOMAIN-CONTAINING PROTEIN"/>
    <property type="match status" value="1"/>
</dbReference>
<sequence length="282" mass="31371">MDRRSNNIAIFQDSMDMIKASQKLQQAVQLSIQNQKLYVPSQAIALPESGKSPCKTIVSSKRSFEAASAYAKSGKRVCVLNFASATNPGGGVTRGSTAQEECLCRCSTLYPCLDTETMWHQFYQQHRKTGDPLYNDDLLYTPGVVIFKTDTSVPERMEEKDWYQVDIITCAAPNLRKKPSNAMNPSAGNAPVKISEKALYELQMQRLERVFQAAASNGAEVLILGAFGCGAFCNPPRIVARAFRSVQEKYASYFETIEYAVFCGRNNTQNYDAFNMVLGSRK</sequence>
<gene>
    <name evidence="2" type="ORF">L0N21_03420</name>
</gene>
<reference evidence="2" key="1">
    <citation type="submission" date="2022-01" db="EMBL/GenBank/DDBJ databases">
        <title>Collection of gut derived symbiotic bacterial strains cultured from healthy donors.</title>
        <authorList>
            <person name="Lin H."/>
            <person name="Kohout C."/>
            <person name="Waligurski E."/>
            <person name="Pamer E.G."/>
        </authorList>
    </citation>
    <scope>NUCLEOTIDE SEQUENCE</scope>
    <source>
        <strain evidence="2">DFI.5.49</strain>
    </source>
</reference>
<evidence type="ECO:0000313" key="3">
    <source>
        <dbReference type="Proteomes" id="UP001199915"/>
    </source>
</evidence>
<dbReference type="EMBL" id="JAKNFS010000004">
    <property type="protein sequence ID" value="MCG4764571.1"/>
    <property type="molecule type" value="Genomic_DNA"/>
</dbReference>
<dbReference type="InterPro" id="IPR043472">
    <property type="entry name" value="Macro_dom-like"/>
</dbReference>
<proteinExistence type="predicted"/>
<feature type="domain" description="Microbial-type PARG catalytic" evidence="1">
    <location>
        <begin position="21"/>
        <end position="148"/>
    </location>
</feature>
<dbReference type="Proteomes" id="UP001199915">
    <property type="component" value="Unassembled WGS sequence"/>
</dbReference>
<protein>
    <submittedName>
        <fullName evidence="2">TIGR02452 family protein</fullName>
    </submittedName>
</protein>
<name>A0AAE3JRX0_9FIRM</name>
<dbReference type="RefSeq" id="WP_173827325.1">
    <property type="nucleotide sequence ID" value="NZ_JAAITZ010000007.1"/>
</dbReference>
<dbReference type="PIRSF" id="PIRSF014899">
    <property type="entry name" value="UCP014899"/>
    <property type="match status" value="1"/>
</dbReference>
<dbReference type="Gene3D" id="3.40.220.10">
    <property type="entry name" value="Leucine Aminopeptidase, subunit E, domain 1"/>
    <property type="match status" value="1"/>
</dbReference>
<dbReference type="NCBIfam" id="TIGR02452">
    <property type="entry name" value="TIGR02452 family protein"/>
    <property type="match status" value="1"/>
</dbReference>
<dbReference type="AlphaFoldDB" id="A0AAE3JRX0"/>
<organism evidence="2 3">
    <name type="scientific">Fusicatenibacter saccharivorans</name>
    <dbReference type="NCBI Taxonomy" id="1150298"/>
    <lineage>
        <taxon>Bacteria</taxon>
        <taxon>Bacillati</taxon>
        <taxon>Bacillota</taxon>
        <taxon>Clostridia</taxon>
        <taxon>Lachnospirales</taxon>
        <taxon>Lachnospiraceae</taxon>
        <taxon>Fusicatenibacter</taxon>
    </lineage>
</organism>
<evidence type="ECO:0000259" key="1">
    <source>
        <dbReference type="Pfam" id="PF10021"/>
    </source>
</evidence>
<dbReference type="Pfam" id="PF10021">
    <property type="entry name" value="PARG_cat_microb"/>
    <property type="match status" value="1"/>
</dbReference>
<dbReference type="SUPFAM" id="SSF52949">
    <property type="entry name" value="Macro domain-like"/>
    <property type="match status" value="1"/>
</dbReference>
<comment type="caution">
    <text evidence="2">The sequence shown here is derived from an EMBL/GenBank/DDBJ whole genome shotgun (WGS) entry which is preliminary data.</text>
</comment>
<accession>A0AAE3JRX0</accession>